<proteinExistence type="predicted"/>
<reference evidence="1 2" key="1">
    <citation type="journal article" date="2019" name="PLoS Negl. Trop. Dis.">
        <title>Whole genome sequencing of Entamoeba nuttalli reveals mammalian host-related molecular signatures and a novel octapeptide-repeat surface protein.</title>
        <authorList>
            <person name="Tanaka M."/>
            <person name="Makiuchi T."/>
            <person name="Komiyama T."/>
            <person name="Shiina T."/>
            <person name="Osaki K."/>
            <person name="Tachibana H."/>
        </authorList>
    </citation>
    <scope>NUCLEOTIDE SEQUENCE [LARGE SCALE GENOMIC DNA]</scope>
    <source>
        <strain evidence="1 2">P19-061405</strain>
    </source>
</reference>
<dbReference type="EMBL" id="BAAFRS010000257">
    <property type="protein sequence ID" value="GAB1225590.1"/>
    <property type="molecule type" value="Genomic_DNA"/>
</dbReference>
<comment type="caution">
    <text evidence="1">The sequence shown here is derived from an EMBL/GenBank/DDBJ whole genome shotgun (WGS) entry which is preliminary data.</text>
</comment>
<organism evidence="1 2">
    <name type="scientific">Entamoeba nuttalli</name>
    <dbReference type="NCBI Taxonomy" id="412467"/>
    <lineage>
        <taxon>Eukaryota</taxon>
        <taxon>Amoebozoa</taxon>
        <taxon>Evosea</taxon>
        <taxon>Archamoebae</taxon>
        <taxon>Mastigamoebida</taxon>
        <taxon>Entamoebidae</taxon>
        <taxon>Entamoeba</taxon>
    </lineage>
</organism>
<name>A0ABQ0DRW1_9EUKA</name>
<protein>
    <recommendedName>
        <fullName evidence="3">TATA-binding protein-associated phosphoprotein</fullName>
    </recommendedName>
</protein>
<dbReference type="Proteomes" id="UP001628156">
    <property type="component" value="Unassembled WGS sequence"/>
</dbReference>
<evidence type="ECO:0000313" key="1">
    <source>
        <dbReference type="EMBL" id="GAB1225590.1"/>
    </source>
</evidence>
<evidence type="ECO:0008006" key="3">
    <source>
        <dbReference type="Google" id="ProtNLM"/>
    </source>
</evidence>
<gene>
    <name evidence="1" type="ORF">ENUP19_0257G0015</name>
</gene>
<sequence>MHSQEDINIFPKHGDHLKYKEKHQYMRTLQSMLQCVLLTFLSKKCDIVIGRPHRKSRITQQFIKVKRFNFKDDIIDVQNYIRMRCNELVLLENKKGISEKTARRRCQMMKRQEVLHLTMDLLSFYGVFVTIETEEGEGIDGRIEVFNNKKIIINRDSIEKIGTLISSFISDLLQTSNEIILRCVDIKNYLKVNGISSELFENI</sequence>
<evidence type="ECO:0000313" key="2">
    <source>
        <dbReference type="Proteomes" id="UP001628156"/>
    </source>
</evidence>
<keyword evidence="2" id="KW-1185">Reference proteome</keyword>
<accession>A0ABQ0DRW1</accession>